<evidence type="ECO:0000256" key="1">
    <source>
        <dbReference type="SAM" id="Phobius"/>
    </source>
</evidence>
<gene>
    <name evidence="2" type="ORF">CLV52_3461</name>
</gene>
<evidence type="ECO:0000313" key="3">
    <source>
        <dbReference type="Proteomes" id="UP000295344"/>
    </source>
</evidence>
<feature type="transmembrane region" description="Helical" evidence="1">
    <location>
        <begin position="242"/>
        <end position="259"/>
    </location>
</feature>
<dbReference type="OrthoDB" id="3788679at2"/>
<feature type="transmembrane region" description="Helical" evidence="1">
    <location>
        <begin position="280"/>
        <end position="304"/>
    </location>
</feature>
<dbReference type="EMBL" id="SOAM01000004">
    <property type="protein sequence ID" value="TDS74937.1"/>
    <property type="molecule type" value="Genomic_DNA"/>
</dbReference>
<protein>
    <recommendedName>
        <fullName evidence="4">O-antigen/teichoic acid export membrane protein</fullName>
    </recommendedName>
</protein>
<feature type="transmembrane region" description="Helical" evidence="1">
    <location>
        <begin position="77"/>
        <end position="96"/>
    </location>
</feature>
<name>A0A4R7FHU4_9MICO</name>
<dbReference type="RefSeq" id="WP_133767595.1">
    <property type="nucleotide sequence ID" value="NZ_BAAARP010000001.1"/>
</dbReference>
<accession>A0A4R7FHU4</accession>
<comment type="caution">
    <text evidence="2">The sequence shown here is derived from an EMBL/GenBank/DDBJ whole genome shotgun (WGS) entry which is preliminary data.</text>
</comment>
<feature type="transmembrane region" description="Helical" evidence="1">
    <location>
        <begin position="129"/>
        <end position="153"/>
    </location>
</feature>
<feature type="transmembrane region" description="Helical" evidence="1">
    <location>
        <begin position="102"/>
        <end position="120"/>
    </location>
</feature>
<dbReference type="AlphaFoldDB" id="A0A4R7FHU4"/>
<feature type="transmembrane region" description="Helical" evidence="1">
    <location>
        <begin position="310"/>
        <end position="336"/>
    </location>
</feature>
<feature type="transmembrane region" description="Helical" evidence="1">
    <location>
        <begin position="215"/>
        <end position="236"/>
    </location>
</feature>
<feature type="transmembrane region" description="Helical" evidence="1">
    <location>
        <begin position="159"/>
        <end position="182"/>
    </location>
</feature>
<evidence type="ECO:0008006" key="4">
    <source>
        <dbReference type="Google" id="ProtNLM"/>
    </source>
</evidence>
<feature type="transmembrane region" description="Helical" evidence="1">
    <location>
        <begin position="343"/>
        <end position="362"/>
    </location>
</feature>
<organism evidence="2 3">
    <name type="scientific">Amnibacterium kyonggiense</name>
    <dbReference type="NCBI Taxonomy" id="595671"/>
    <lineage>
        <taxon>Bacteria</taxon>
        <taxon>Bacillati</taxon>
        <taxon>Actinomycetota</taxon>
        <taxon>Actinomycetes</taxon>
        <taxon>Micrococcales</taxon>
        <taxon>Microbacteriaceae</taxon>
        <taxon>Amnibacterium</taxon>
    </lineage>
</organism>
<reference evidence="2 3" key="1">
    <citation type="submission" date="2019-03" db="EMBL/GenBank/DDBJ databases">
        <title>Genomic Encyclopedia of Archaeal and Bacterial Type Strains, Phase II (KMG-II): from individual species to whole genera.</title>
        <authorList>
            <person name="Goeker M."/>
        </authorList>
    </citation>
    <scope>NUCLEOTIDE SEQUENCE [LARGE SCALE GENOMIC DNA]</scope>
    <source>
        <strain evidence="2 3">DSM 24782</strain>
    </source>
</reference>
<evidence type="ECO:0000313" key="2">
    <source>
        <dbReference type="EMBL" id="TDS74937.1"/>
    </source>
</evidence>
<keyword evidence="3" id="KW-1185">Reference proteome</keyword>
<keyword evidence="1" id="KW-1133">Transmembrane helix</keyword>
<sequence length="407" mass="41562">MNRRAVGAVAAQGVQALTSFVLQVAVARTLGLSGLGAFAIVYGVVVLASGVVTGFVGDSLVVLDRRHPPVRAALQQFALALAILTGAVAGAGAALARLITPLEAALVLLATALFCLEEVLRRTLMARLLFWRVALIDSCGLVVVMAIVGSTALLTAPTLATFLLALAGGQLVALLLGVVMLPRDERFLAPFRAADRRTVARYGTWRSLQQFLRPALLTAVRSVVGVVVGLGATGLLEAARVYTAPALLLVSGLSSYLFASYAKERSGAGGVRRADRAVGALVAMTAAMAVVAVLLLPLVGPLLFTATPDLIAVVGWLLYTVSVAAVTPYGALAAVAGRQAVVFAVRAGDTVISLAVVVLALLLGADPAWAPALLVVGSLIGGLVLRRVAVRAGSSAAAPVELSTTTV</sequence>
<keyword evidence="1" id="KW-0472">Membrane</keyword>
<keyword evidence="1" id="KW-0812">Transmembrane</keyword>
<dbReference type="Proteomes" id="UP000295344">
    <property type="component" value="Unassembled WGS sequence"/>
</dbReference>
<feature type="transmembrane region" description="Helical" evidence="1">
    <location>
        <begin position="368"/>
        <end position="385"/>
    </location>
</feature>
<proteinExistence type="predicted"/>
<feature type="transmembrane region" description="Helical" evidence="1">
    <location>
        <begin position="37"/>
        <end position="56"/>
    </location>
</feature>